<evidence type="ECO:0000256" key="7">
    <source>
        <dbReference type="ARBA" id="ARBA00023239"/>
    </source>
</evidence>
<protein>
    <recommendedName>
        <fullName evidence="8">Abasic site processing protein</fullName>
        <ecNumber evidence="8">3.4.-.-</ecNumber>
    </recommendedName>
</protein>
<dbReference type="RefSeq" id="WP_097060752.1">
    <property type="nucleotide sequence ID" value="NZ_BMLC01000001.1"/>
</dbReference>
<keyword evidence="10" id="KW-1185">Reference proteome</keyword>
<dbReference type="InterPro" id="IPR003738">
    <property type="entry name" value="SRAP"/>
</dbReference>
<dbReference type="GO" id="GO:0003697">
    <property type="term" value="F:single-stranded DNA binding"/>
    <property type="evidence" value="ECO:0007669"/>
    <property type="project" value="InterPro"/>
</dbReference>
<gene>
    <name evidence="9" type="ORF">SAMN06296378_1653</name>
</gene>
<sequence length="243" mass="26400">MCGRFVVAGGTADLVEMFDIDLVAPGLPGPSFNVAPTDRVSIILDTIGKNAAVDDEPVRRLEAARWGLVPVWSKDPKSGASAINARIETAAEKSTFATAVKKRRAIIPATGYFEWAVSDDVKRPHFIHMPDGQPMVFAALYEWWRNPAEADDSADKWMLSTSILTREATSRLASIHDRMPVFLSPELLDEWLDPHTEGSAELLDEISAAGAEVAEYAEFHEVDSAVGNVRSSGPSLIEPIPSA</sequence>
<reference evidence="9 10" key="1">
    <citation type="submission" date="2017-09" db="EMBL/GenBank/DDBJ databases">
        <authorList>
            <person name="Ehlers B."/>
            <person name="Leendertz F.H."/>
        </authorList>
    </citation>
    <scope>NUCLEOTIDE SEQUENCE [LARGE SCALE GENOMIC DNA]</scope>
    <source>
        <strain evidence="9 10">CGMCC 1.05381</strain>
    </source>
</reference>
<proteinExistence type="inferred from homology"/>
<dbReference type="Gene3D" id="3.90.1680.10">
    <property type="entry name" value="SOS response associated peptidase-like"/>
    <property type="match status" value="1"/>
</dbReference>
<keyword evidence="3" id="KW-0227">DNA damage</keyword>
<dbReference type="GO" id="GO:0008233">
    <property type="term" value="F:peptidase activity"/>
    <property type="evidence" value="ECO:0007669"/>
    <property type="project" value="UniProtKB-KW"/>
</dbReference>
<evidence type="ECO:0000256" key="5">
    <source>
        <dbReference type="ARBA" id="ARBA00023124"/>
    </source>
</evidence>
<dbReference type="Proteomes" id="UP000219440">
    <property type="component" value="Unassembled WGS sequence"/>
</dbReference>
<evidence type="ECO:0000256" key="4">
    <source>
        <dbReference type="ARBA" id="ARBA00022801"/>
    </source>
</evidence>
<dbReference type="Pfam" id="PF02586">
    <property type="entry name" value="SRAP"/>
    <property type="match status" value="1"/>
</dbReference>
<dbReference type="PANTHER" id="PTHR13604">
    <property type="entry name" value="DC12-RELATED"/>
    <property type="match status" value="1"/>
</dbReference>
<dbReference type="OrthoDB" id="9782620at2"/>
<comment type="similarity">
    <text evidence="1 8">Belongs to the SOS response-associated peptidase family.</text>
</comment>
<dbReference type="EC" id="3.4.-.-" evidence="8"/>
<evidence type="ECO:0000256" key="2">
    <source>
        <dbReference type="ARBA" id="ARBA00022670"/>
    </source>
</evidence>
<dbReference type="SUPFAM" id="SSF143081">
    <property type="entry name" value="BB1717-like"/>
    <property type="match status" value="1"/>
</dbReference>
<dbReference type="GO" id="GO:0006508">
    <property type="term" value="P:proteolysis"/>
    <property type="evidence" value="ECO:0007669"/>
    <property type="project" value="UniProtKB-KW"/>
</dbReference>
<accession>A0A2C8ZM00</accession>
<keyword evidence="4 8" id="KW-0378">Hydrolase</keyword>
<keyword evidence="5" id="KW-0190">Covalent protein-DNA linkage</keyword>
<name>A0A2C8ZM00_9MICO</name>
<keyword evidence="2 8" id="KW-0645">Protease</keyword>
<dbReference type="InterPro" id="IPR036590">
    <property type="entry name" value="SRAP-like"/>
</dbReference>
<evidence type="ECO:0000313" key="9">
    <source>
        <dbReference type="EMBL" id="SOE65987.1"/>
    </source>
</evidence>
<evidence type="ECO:0000256" key="8">
    <source>
        <dbReference type="RuleBase" id="RU364100"/>
    </source>
</evidence>
<evidence type="ECO:0000256" key="3">
    <source>
        <dbReference type="ARBA" id="ARBA00022763"/>
    </source>
</evidence>
<evidence type="ECO:0000313" key="10">
    <source>
        <dbReference type="Proteomes" id="UP000219440"/>
    </source>
</evidence>
<keyword evidence="6" id="KW-0238">DNA-binding</keyword>
<dbReference type="GO" id="GO:0016829">
    <property type="term" value="F:lyase activity"/>
    <property type="evidence" value="ECO:0007669"/>
    <property type="project" value="UniProtKB-KW"/>
</dbReference>
<organism evidence="9 10">
    <name type="scientific">Salinibacterium xinjiangense</name>
    <dbReference type="NCBI Taxonomy" id="386302"/>
    <lineage>
        <taxon>Bacteria</taxon>
        <taxon>Bacillati</taxon>
        <taxon>Actinomycetota</taxon>
        <taxon>Actinomycetes</taxon>
        <taxon>Micrococcales</taxon>
        <taxon>Microbacteriaceae</taxon>
        <taxon>Salinibacterium</taxon>
    </lineage>
</organism>
<dbReference type="AlphaFoldDB" id="A0A2C8ZM00"/>
<evidence type="ECO:0000256" key="6">
    <source>
        <dbReference type="ARBA" id="ARBA00023125"/>
    </source>
</evidence>
<dbReference type="EMBL" id="OCST01000003">
    <property type="protein sequence ID" value="SOE65987.1"/>
    <property type="molecule type" value="Genomic_DNA"/>
</dbReference>
<dbReference type="GO" id="GO:0106300">
    <property type="term" value="P:protein-DNA covalent cross-linking repair"/>
    <property type="evidence" value="ECO:0007669"/>
    <property type="project" value="InterPro"/>
</dbReference>
<keyword evidence="7" id="KW-0456">Lyase</keyword>
<evidence type="ECO:0000256" key="1">
    <source>
        <dbReference type="ARBA" id="ARBA00008136"/>
    </source>
</evidence>
<dbReference type="PANTHER" id="PTHR13604:SF0">
    <property type="entry name" value="ABASIC SITE PROCESSING PROTEIN HMCES"/>
    <property type="match status" value="1"/>
</dbReference>